<proteinExistence type="predicted"/>
<feature type="compositionally biased region" description="Polar residues" evidence="1">
    <location>
        <begin position="182"/>
        <end position="193"/>
    </location>
</feature>
<comment type="caution">
    <text evidence="2">The sequence shown here is derived from an EMBL/GenBank/DDBJ whole genome shotgun (WGS) entry which is preliminary data.</text>
</comment>
<feature type="compositionally biased region" description="Basic and acidic residues" evidence="1">
    <location>
        <begin position="349"/>
        <end position="360"/>
    </location>
</feature>
<evidence type="ECO:0000313" key="2">
    <source>
        <dbReference type="EMBL" id="PLW46608.1"/>
    </source>
</evidence>
<feature type="compositionally biased region" description="Low complexity" evidence="1">
    <location>
        <begin position="361"/>
        <end position="374"/>
    </location>
</feature>
<reference evidence="2 3" key="1">
    <citation type="submission" date="2017-11" db="EMBL/GenBank/DDBJ databases">
        <title>De novo assembly and phasing of dikaryotic genomes from two isolates of Puccinia coronata f. sp. avenae, the causal agent of oat crown rust.</title>
        <authorList>
            <person name="Miller M.E."/>
            <person name="Zhang Y."/>
            <person name="Omidvar V."/>
            <person name="Sperschneider J."/>
            <person name="Schwessinger B."/>
            <person name="Raley C."/>
            <person name="Palmer J.M."/>
            <person name="Garnica D."/>
            <person name="Upadhyaya N."/>
            <person name="Rathjen J."/>
            <person name="Taylor J.M."/>
            <person name="Park R.F."/>
            <person name="Dodds P.N."/>
            <person name="Hirsch C.D."/>
            <person name="Kianian S.F."/>
            <person name="Figueroa M."/>
        </authorList>
    </citation>
    <scope>NUCLEOTIDE SEQUENCE [LARGE SCALE GENOMIC DNA]</scope>
    <source>
        <strain evidence="2">12SD80</strain>
    </source>
</reference>
<sequence>MHCYQLSLESAQNIFDNRSRNNLMDLNLDSSPHIYLFKMIRASLITLAICLIFGQVPSFAYPSNLEARQGLADLQALKAAPVGRRNLPIFGLNSPPGAEQEQAGSGYGDYSDKPSGEPAKVDSSYGLDSYDPSQGSDIPLKNFLPSGNDKDGLGKGTYDLGTGTHHALQEGTYKSDGGDYNGSDQAASITPKPNASGGYGSEKSGYHSEPNKPVQSAKDKSYGTPSKSYGLGKGSSSKDPYGTSPENSQSRYNDSGAKNPGKYDEPVPKDKPKSSGETDYHKKKDPKNSGGYGSHSGGYGSPKGNQNGPNRTDKKSDEDGSFVLEEGTVEEQRKAAQEEAKKKGTYKQADPKGGDVKPISKSDYSSSNQSYGQSHAPSGQKDEDSSYV</sequence>
<gene>
    <name evidence="2" type="ORF">PCASD_07398</name>
</gene>
<feature type="region of interest" description="Disordered" evidence="1">
    <location>
        <begin position="169"/>
        <end position="388"/>
    </location>
</feature>
<evidence type="ECO:0000256" key="1">
    <source>
        <dbReference type="SAM" id="MobiDB-lite"/>
    </source>
</evidence>
<protein>
    <submittedName>
        <fullName evidence="2">Uncharacterized protein</fullName>
    </submittedName>
</protein>
<evidence type="ECO:0000313" key="3">
    <source>
        <dbReference type="Proteomes" id="UP000235392"/>
    </source>
</evidence>
<feature type="compositionally biased region" description="Polar residues" evidence="1">
    <location>
        <begin position="244"/>
        <end position="253"/>
    </location>
</feature>
<dbReference type="EMBL" id="PGCI01000038">
    <property type="protein sequence ID" value="PLW46608.1"/>
    <property type="molecule type" value="Genomic_DNA"/>
</dbReference>
<feature type="compositionally biased region" description="Low complexity" evidence="1">
    <location>
        <begin position="226"/>
        <end position="238"/>
    </location>
</feature>
<feature type="compositionally biased region" description="Basic and acidic residues" evidence="1">
    <location>
        <begin position="330"/>
        <end position="342"/>
    </location>
</feature>
<feature type="compositionally biased region" description="Basic and acidic residues" evidence="1">
    <location>
        <begin position="261"/>
        <end position="282"/>
    </location>
</feature>
<accession>A0A2N5V9D6</accession>
<name>A0A2N5V9D6_9BASI</name>
<organism evidence="2 3">
    <name type="scientific">Puccinia coronata f. sp. avenae</name>
    <dbReference type="NCBI Taxonomy" id="200324"/>
    <lineage>
        <taxon>Eukaryota</taxon>
        <taxon>Fungi</taxon>
        <taxon>Dikarya</taxon>
        <taxon>Basidiomycota</taxon>
        <taxon>Pucciniomycotina</taxon>
        <taxon>Pucciniomycetes</taxon>
        <taxon>Pucciniales</taxon>
        <taxon>Pucciniaceae</taxon>
        <taxon>Puccinia</taxon>
    </lineage>
</organism>
<dbReference type="Proteomes" id="UP000235392">
    <property type="component" value="Unassembled WGS sequence"/>
</dbReference>
<feature type="region of interest" description="Disordered" evidence="1">
    <location>
        <begin position="90"/>
        <end position="148"/>
    </location>
</feature>
<dbReference type="AlphaFoldDB" id="A0A2N5V9D6"/>
<feature type="compositionally biased region" description="Gly residues" evidence="1">
    <location>
        <begin position="290"/>
        <end position="301"/>
    </location>
</feature>